<gene>
    <name evidence="2" type="ORF">C6Y53_12695</name>
</gene>
<dbReference type="EMBL" id="CP027665">
    <property type="protein sequence ID" value="AVO38459.1"/>
    <property type="molecule type" value="Genomic_DNA"/>
</dbReference>
<organism evidence="2 3">
    <name type="scientific">Pukyongiella litopenaei</name>
    <dbReference type="NCBI Taxonomy" id="2605946"/>
    <lineage>
        <taxon>Bacteria</taxon>
        <taxon>Pseudomonadati</taxon>
        <taxon>Pseudomonadota</taxon>
        <taxon>Alphaproteobacteria</taxon>
        <taxon>Rhodobacterales</taxon>
        <taxon>Paracoccaceae</taxon>
        <taxon>Pukyongiella</taxon>
    </lineage>
</organism>
<dbReference type="InterPro" id="IPR027417">
    <property type="entry name" value="P-loop_NTPase"/>
</dbReference>
<dbReference type="Gene3D" id="3.40.50.300">
    <property type="entry name" value="P-loop containing nucleotide triphosphate hydrolases"/>
    <property type="match status" value="1"/>
</dbReference>
<dbReference type="SUPFAM" id="SSF52540">
    <property type="entry name" value="P-loop containing nucleoside triphosphate hydrolases"/>
    <property type="match status" value="1"/>
</dbReference>
<dbReference type="Proteomes" id="UP000237655">
    <property type="component" value="Chromosome"/>
</dbReference>
<proteinExistence type="predicted"/>
<feature type="coiled-coil region" evidence="1">
    <location>
        <begin position="308"/>
        <end position="395"/>
    </location>
</feature>
<evidence type="ECO:0000313" key="3">
    <source>
        <dbReference type="Proteomes" id="UP000237655"/>
    </source>
</evidence>
<evidence type="ECO:0000256" key="1">
    <source>
        <dbReference type="SAM" id="Coils"/>
    </source>
</evidence>
<accession>A0A2S0MRD6</accession>
<reference evidence="3" key="1">
    <citation type="submission" date="2018-03" db="EMBL/GenBank/DDBJ databases">
        <title>Genomic analysis of the strain SH-1 isolated from shrimp intestine.</title>
        <authorList>
            <person name="Kim Y.-S."/>
            <person name="Kim S.-E."/>
            <person name="Kim K.-H."/>
        </authorList>
    </citation>
    <scope>NUCLEOTIDE SEQUENCE [LARGE SCALE GENOMIC DNA]</scope>
    <source>
        <strain evidence="3">SH-1</strain>
    </source>
</reference>
<sequence length="516" mass="57693">MNPASEQKPRALLVVGTGHSGTSLTMQALQKLGAYVPDHTVPPSEANQRGTGEDTRIRDLMNGVWRALGDFITFRPGGWRENTDVHKAQAALATYLQEETRRANGRLLAIEFPLAAVFLPLWQRAAETVGVELRFVWATRDILETLHSFDMACGTRSDLAQARCLQRQYYTLRDAPDDTVILPFERWRSDPHGALSQLAGLAGLPEPEAQGDEVFHAKLDRATAEPIEVSNVLVDLSDRIAQSGDKTLRAGDLKDARLMLSLAKAMRESRFFQNEYGPEGKMKASPEDSDMMLRLSAVQETLKGEDAADELAEIMNALRAEADRTAQTAAPQTGGNGEVDQKVQFALQGLDQLTRGLQQELQNARKTMTRMQTDIQQLQARNRSLAEENRTQKAEHDKTLRDERAKHRDALQAAKADAATNRDAYRTLTEAYDNLETRLEARFKARLTQAEIQITDLNRRTENMKKQVEREAKQAQRQAAQAHRKALDQIYQSRSWRITAPIRAVTGRFRPGSGGG</sequence>
<keyword evidence="3" id="KW-1185">Reference proteome</keyword>
<feature type="coiled-coil region" evidence="1">
    <location>
        <begin position="440"/>
        <end position="485"/>
    </location>
</feature>
<dbReference type="KEGG" id="thas:C6Y53_12695"/>
<keyword evidence="1" id="KW-0175">Coiled coil</keyword>
<evidence type="ECO:0000313" key="2">
    <source>
        <dbReference type="EMBL" id="AVO38459.1"/>
    </source>
</evidence>
<protein>
    <submittedName>
        <fullName evidence="2">Uncharacterized protein</fullName>
    </submittedName>
</protein>
<dbReference type="AlphaFoldDB" id="A0A2S0MRD6"/>
<dbReference type="RefSeq" id="WP_106472772.1">
    <property type="nucleotide sequence ID" value="NZ_CP027665.1"/>
</dbReference>
<name>A0A2S0MRD6_9RHOB</name>